<keyword evidence="2" id="KW-0378">Hydrolase</keyword>
<gene>
    <name evidence="4" type="ORF">PV04_01486</name>
</gene>
<name>A0A0D2EG72_9EURO</name>
<dbReference type="HOGENOM" id="CLU_089876_12_0_1"/>
<keyword evidence="5" id="KW-1185">Reference proteome</keyword>
<sequence>MGSIKTPFDYVQACWARVQENSPVYKFFFSDIELVSAESGSMVARLPVSATLLNSKGGLHGSVSATIVDWAGGMAIASTGMEKTGVSTDIHVSYVSTAKLGDVLTIEGNVSRVGKNLGFTTVTILKGEGENKSVVAHGTHTKYILRDQPPSKSA</sequence>
<dbReference type="GO" id="GO:0047617">
    <property type="term" value="F:fatty acyl-CoA hydrolase activity"/>
    <property type="evidence" value="ECO:0007669"/>
    <property type="project" value="InterPro"/>
</dbReference>
<evidence type="ECO:0000256" key="2">
    <source>
        <dbReference type="ARBA" id="ARBA00022801"/>
    </source>
</evidence>
<protein>
    <recommendedName>
        <fullName evidence="3">Thioesterase domain-containing protein</fullName>
    </recommendedName>
</protein>
<comment type="similarity">
    <text evidence="1">Belongs to the thioesterase PaaI family.</text>
</comment>
<dbReference type="STRING" id="5601.A0A0D2EG72"/>
<dbReference type="FunFam" id="3.10.129.10:FF:000033">
    <property type="entry name" value="acyl-coenzyme A thioesterase 13"/>
    <property type="match status" value="1"/>
</dbReference>
<dbReference type="CDD" id="cd03443">
    <property type="entry name" value="PaaI_thioesterase"/>
    <property type="match status" value="1"/>
</dbReference>
<dbReference type="InterPro" id="IPR003736">
    <property type="entry name" value="PAAI_dom"/>
</dbReference>
<dbReference type="NCBIfam" id="TIGR00369">
    <property type="entry name" value="unchar_dom_1"/>
    <property type="match status" value="1"/>
</dbReference>
<dbReference type="Proteomes" id="UP000054266">
    <property type="component" value="Unassembled WGS sequence"/>
</dbReference>
<evidence type="ECO:0000313" key="5">
    <source>
        <dbReference type="Proteomes" id="UP000054266"/>
    </source>
</evidence>
<dbReference type="InterPro" id="IPR029069">
    <property type="entry name" value="HotDog_dom_sf"/>
</dbReference>
<dbReference type="PANTHER" id="PTHR21660">
    <property type="entry name" value="THIOESTERASE SUPERFAMILY MEMBER-RELATED"/>
    <property type="match status" value="1"/>
</dbReference>
<reference evidence="4 5" key="1">
    <citation type="submission" date="2015-01" db="EMBL/GenBank/DDBJ databases">
        <title>The Genome Sequence of Capronia semiimmersa CBS27337.</title>
        <authorList>
            <consortium name="The Broad Institute Genomics Platform"/>
            <person name="Cuomo C."/>
            <person name="de Hoog S."/>
            <person name="Gorbushina A."/>
            <person name="Stielow B."/>
            <person name="Teixiera M."/>
            <person name="Abouelleil A."/>
            <person name="Chapman S.B."/>
            <person name="Priest M."/>
            <person name="Young S.K."/>
            <person name="Wortman J."/>
            <person name="Nusbaum C."/>
            <person name="Birren B."/>
        </authorList>
    </citation>
    <scope>NUCLEOTIDE SEQUENCE [LARGE SCALE GENOMIC DNA]</scope>
    <source>
        <strain evidence="4 5">CBS 27337</strain>
    </source>
</reference>
<dbReference type="InterPro" id="IPR039298">
    <property type="entry name" value="ACOT13"/>
</dbReference>
<dbReference type="InterPro" id="IPR006683">
    <property type="entry name" value="Thioestr_dom"/>
</dbReference>
<dbReference type="Pfam" id="PF03061">
    <property type="entry name" value="4HBT"/>
    <property type="match status" value="1"/>
</dbReference>
<dbReference type="EMBL" id="KN846956">
    <property type="protein sequence ID" value="KIW73357.1"/>
    <property type="molecule type" value="Genomic_DNA"/>
</dbReference>
<dbReference type="SUPFAM" id="SSF54637">
    <property type="entry name" value="Thioesterase/thiol ester dehydrase-isomerase"/>
    <property type="match status" value="1"/>
</dbReference>
<dbReference type="Gene3D" id="3.10.129.10">
    <property type="entry name" value="Hotdog Thioesterase"/>
    <property type="match status" value="1"/>
</dbReference>
<accession>A0A0D2EG72</accession>
<proteinExistence type="inferred from homology"/>
<organism evidence="4 5">
    <name type="scientific">Phialophora macrospora</name>
    <dbReference type="NCBI Taxonomy" id="1851006"/>
    <lineage>
        <taxon>Eukaryota</taxon>
        <taxon>Fungi</taxon>
        <taxon>Dikarya</taxon>
        <taxon>Ascomycota</taxon>
        <taxon>Pezizomycotina</taxon>
        <taxon>Eurotiomycetes</taxon>
        <taxon>Chaetothyriomycetidae</taxon>
        <taxon>Chaetothyriales</taxon>
        <taxon>Herpotrichiellaceae</taxon>
        <taxon>Phialophora</taxon>
    </lineage>
</organism>
<feature type="domain" description="Thioesterase" evidence="3">
    <location>
        <begin position="57"/>
        <end position="130"/>
    </location>
</feature>
<dbReference type="AlphaFoldDB" id="A0A0D2EG72"/>
<dbReference type="PANTHER" id="PTHR21660:SF11">
    <property type="entry name" value="FAMILY PROTEIN, PUTATIVE (AFU_ORTHOLOGUE AFUA_4G04355)-RELATED"/>
    <property type="match status" value="1"/>
</dbReference>
<evidence type="ECO:0000259" key="3">
    <source>
        <dbReference type="Pfam" id="PF03061"/>
    </source>
</evidence>
<evidence type="ECO:0000256" key="1">
    <source>
        <dbReference type="ARBA" id="ARBA00008324"/>
    </source>
</evidence>
<evidence type="ECO:0000313" key="4">
    <source>
        <dbReference type="EMBL" id="KIW73357.1"/>
    </source>
</evidence>